<proteinExistence type="predicted"/>
<dbReference type="EMBL" id="MT142467">
    <property type="protein sequence ID" value="QJA81700.1"/>
    <property type="molecule type" value="Genomic_DNA"/>
</dbReference>
<reference evidence="2" key="1">
    <citation type="submission" date="2020-03" db="EMBL/GenBank/DDBJ databases">
        <title>The deep terrestrial virosphere.</title>
        <authorList>
            <person name="Holmfeldt K."/>
            <person name="Nilsson E."/>
            <person name="Simone D."/>
            <person name="Lopez-Fernandez M."/>
            <person name="Wu X."/>
            <person name="de Brujin I."/>
            <person name="Lundin D."/>
            <person name="Andersson A."/>
            <person name="Bertilsson S."/>
            <person name="Dopson M."/>
        </authorList>
    </citation>
    <scope>NUCLEOTIDE SEQUENCE</scope>
    <source>
        <strain evidence="2">MM415A00502</strain>
        <strain evidence="1">MM415B00571</strain>
    </source>
</reference>
<evidence type="ECO:0000313" key="1">
    <source>
        <dbReference type="EMBL" id="QJA63888.1"/>
    </source>
</evidence>
<protein>
    <submittedName>
        <fullName evidence="2">Uncharacterized protein</fullName>
    </submittedName>
</protein>
<dbReference type="EMBL" id="MT141508">
    <property type="protein sequence ID" value="QJA63888.1"/>
    <property type="molecule type" value="Genomic_DNA"/>
</dbReference>
<name>A0A6M3KJ40_9ZZZZ</name>
<sequence length="64" mass="7555">MKNWSFCKNQNHEYSEYHSRECGRTVCYTCDPMSDNNAHRPCVSEWVKRGCPKEFPEPLDQVEG</sequence>
<dbReference type="AlphaFoldDB" id="A0A6M3KJ40"/>
<accession>A0A6M3KJ40</accession>
<gene>
    <name evidence="2" type="ORF">MM415A00502_0024</name>
    <name evidence="1" type="ORF">MM415B00571_0034</name>
</gene>
<evidence type="ECO:0000313" key="2">
    <source>
        <dbReference type="EMBL" id="QJA81700.1"/>
    </source>
</evidence>
<organism evidence="2">
    <name type="scientific">viral metagenome</name>
    <dbReference type="NCBI Taxonomy" id="1070528"/>
    <lineage>
        <taxon>unclassified sequences</taxon>
        <taxon>metagenomes</taxon>
        <taxon>organismal metagenomes</taxon>
    </lineage>
</organism>